<dbReference type="InterPro" id="IPR020556">
    <property type="entry name" value="Amidase_CS"/>
</dbReference>
<dbReference type="NCBIfam" id="TIGR00132">
    <property type="entry name" value="gatA"/>
    <property type="match status" value="1"/>
</dbReference>
<reference evidence="10 11" key="1">
    <citation type="journal article" date="2011" name="J. Bacteriol.">
        <title>Complete genome sequence of the cellulose-degrading bacterium Cellulosilyticum lentocellum.</title>
        <authorList>
            <consortium name="US DOE Joint Genome Institute"/>
            <person name="Miller D.A."/>
            <person name="Suen G."/>
            <person name="Bruce D."/>
            <person name="Copeland A."/>
            <person name="Cheng J.F."/>
            <person name="Detter C."/>
            <person name="Goodwin L.A."/>
            <person name="Han C.S."/>
            <person name="Hauser L.J."/>
            <person name="Land M.L."/>
            <person name="Lapidus A."/>
            <person name="Lucas S."/>
            <person name="Meincke L."/>
            <person name="Pitluck S."/>
            <person name="Tapia R."/>
            <person name="Teshima H."/>
            <person name="Woyke T."/>
            <person name="Fox B.G."/>
            <person name="Angert E.R."/>
            <person name="Currie C.R."/>
        </authorList>
    </citation>
    <scope>NUCLEOTIDE SEQUENCE [LARGE SCALE GENOMIC DNA]</scope>
    <source>
        <strain evidence="11">ATCC 49066 / DSM 5427 / NCIMB 11756 / RHM5</strain>
    </source>
</reference>
<dbReference type="GO" id="GO:0050567">
    <property type="term" value="F:glutaminyl-tRNA synthase (glutamine-hydrolyzing) activity"/>
    <property type="evidence" value="ECO:0007669"/>
    <property type="project" value="UniProtKB-UniRule"/>
</dbReference>
<evidence type="ECO:0000259" key="9">
    <source>
        <dbReference type="Pfam" id="PF01425"/>
    </source>
</evidence>
<dbReference type="eggNOG" id="COG0154">
    <property type="taxonomic scope" value="Bacteria"/>
</dbReference>
<dbReference type="InterPro" id="IPR004412">
    <property type="entry name" value="GatA"/>
</dbReference>
<evidence type="ECO:0000313" key="10">
    <source>
        <dbReference type="EMBL" id="ADZ85913.1"/>
    </source>
</evidence>
<dbReference type="HOGENOM" id="CLU_009600_0_3_9"/>
<keyword evidence="5 8" id="KW-0648">Protein biosynthesis</keyword>
<evidence type="ECO:0000256" key="1">
    <source>
        <dbReference type="ARBA" id="ARBA00008069"/>
    </source>
</evidence>
<organism evidence="10 11">
    <name type="scientific">Cellulosilyticum lentocellum (strain ATCC 49066 / DSM 5427 / NCIMB 11756 / RHM5)</name>
    <name type="common">Clostridium lentocellum</name>
    <dbReference type="NCBI Taxonomy" id="642492"/>
    <lineage>
        <taxon>Bacteria</taxon>
        <taxon>Bacillati</taxon>
        <taxon>Bacillota</taxon>
        <taxon>Clostridia</taxon>
        <taxon>Lachnospirales</taxon>
        <taxon>Cellulosilyticaceae</taxon>
        <taxon>Cellulosilyticum</taxon>
    </lineage>
</organism>
<dbReference type="SUPFAM" id="SSF75304">
    <property type="entry name" value="Amidase signature (AS) enzymes"/>
    <property type="match status" value="1"/>
</dbReference>
<proteinExistence type="inferred from homology"/>
<keyword evidence="4 8" id="KW-0067">ATP-binding</keyword>
<dbReference type="GO" id="GO:0016787">
    <property type="term" value="F:hydrolase activity"/>
    <property type="evidence" value="ECO:0007669"/>
    <property type="project" value="UniProtKB-KW"/>
</dbReference>
<comment type="subunit">
    <text evidence="8">Heterotrimer of A, B and C subunits.</text>
</comment>
<dbReference type="GO" id="GO:0030956">
    <property type="term" value="C:glutamyl-tRNA(Gln) amidotransferase complex"/>
    <property type="evidence" value="ECO:0007669"/>
    <property type="project" value="InterPro"/>
</dbReference>
<feature type="domain" description="Amidase" evidence="9">
    <location>
        <begin position="24"/>
        <end position="464"/>
    </location>
</feature>
<evidence type="ECO:0000256" key="2">
    <source>
        <dbReference type="ARBA" id="ARBA00022598"/>
    </source>
</evidence>
<evidence type="ECO:0000256" key="8">
    <source>
        <dbReference type="HAMAP-Rule" id="MF_00120"/>
    </source>
</evidence>
<keyword evidence="2 8" id="KW-0436">Ligase</keyword>
<dbReference type="EMBL" id="CP002582">
    <property type="protein sequence ID" value="ADZ85913.1"/>
    <property type="molecule type" value="Genomic_DNA"/>
</dbReference>
<dbReference type="RefSeq" id="WP_013659183.1">
    <property type="nucleotide sequence ID" value="NC_015275.1"/>
</dbReference>
<evidence type="ECO:0000256" key="6">
    <source>
        <dbReference type="ARBA" id="ARBA00025295"/>
    </source>
</evidence>
<dbReference type="InterPro" id="IPR036928">
    <property type="entry name" value="AS_sf"/>
</dbReference>
<comment type="catalytic activity">
    <reaction evidence="7 8">
        <text>L-glutamyl-tRNA(Gln) + L-glutamine + ATP + H2O = L-glutaminyl-tRNA(Gln) + L-glutamate + ADP + phosphate + H(+)</text>
        <dbReference type="Rhea" id="RHEA:17521"/>
        <dbReference type="Rhea" id="RHEA-COMP:9681"/>
        <dbReference type="Rhea" id="RHEA-COMP:9684"/>
        <dbReference type="ChEBI" id="CHEBI:15377"/>
        <dbReference type="ChEBI" id="CHEBI:15378"/>
        <dbReference type="ChEBI" id="CHEBI:29985"/>
        <dbReference type="ChEBI" id="CHEBI:30616"/>
        <dbReference type="ChEBI" id="CHEBI:43474"/>
        <dbReference type="ChEBI" id="CHEBI:58359"/>
        <dbReference type="ChEBI" id="CHEBI:78520"/>
        <dbReference type="ChEBI" id="CHEBI:78521"/>
        <dbReference type="ChEBI" id="CHEBI:456216"/>
        <dbReference type="EC" id="6.3.5.7"/>
    </reaction>
</comment>
<comment type="function">
    <text evidence="6 8">Allows the formation of correctly charged Gln-tRNA(Gln) through the transamidation of misacylated Glu-tRNA(Gln) in organisms which lack glutaminyl-tRNA synthetase. The reaction takes place in the presence of glutamine and ATP through an activated gamma-phospho-Glu-tRNA(Gln).</text>
</comment>
<protein>
    <recommendedName>
        <fullName evidence="8">Glutamyl-tRNA(Gln) amidotransferase subunit A</fullName>
        <shortName evidence="8">Glu-ADT subunit A</shortName>
        <ecNumber evidence="8">6.3.5.7</ecNumber>
    </recommendedName>
</protein>
<evidence type="ECO:0000256" key="7">
    <source>
        <dbReference type="ARBA" id="ARBA00047407"/>
    </source>
</evidence>
<dbReference type="KEGG" id="cle:Clole_4241"/>
<keyword evidence="3 8" id="KW-0547">Nucleotide-binding</keyword>
<comment type="similarity">
    <text evidence="1 8">Belongs to the amidase family. GatA subfamily.</text>
</comment>
<dbReference type="PANTHER" id="PTHR11895">
    <property type="entry name" value="TRANSAMIDASE"/>
    <property type="match status" value="1"/>
</dbReference>
<sequence>MSLCDKSLFELREMLDQKEITSVELTKYYLDRIKQLDDQIDSYITVCEEEAIKAAEKADKRIAEGNSNLLTGIPISIKDNICTEGILTTCASKMLYNFVPPYNATVIKKLLAEDAVILGKVSMDEFAMGGSTQTSYYKKTKNPYDITRVPGGSSGGSAAAVAAKLSVVALGSDTGGSIRQPAAFCGVTGMKPTYGTVSRFGLVAFGSSLDQIGPIAQSAKECAALLKVISGYDGHDGTSSHKEIDFSSQLDMDIKGLKIAVPKEFFGEGIDEEVKESVLEAIKKYESLGAEIVEVSMPSLKYAIAAYYLLSSAEASSNLSRYDGIKFGYCTPKAKTYEERITRTRKEGFGNEVKRRILLGTYALSSGYYDAYYKKALYIRQKIKQEYEEIFKSCDVMITPTAPTTAYKIGAIENDPVKMYLADICTVTVNIAGLPAINTTCGYDSDGMPIGMSIVGKAFDDAKVIGVANAFEKEFTRIDPSMLKKV</sequence>
<dbReference type="AlphaFoldDB" id="F2JNM4"/>
<accession>F2JNM4</accession>
<dbReference type="STRING" id="642492.Clole_4241"/>
<evidence type="ECO:0000313" key="11">
    <source>
        <dbReference type="Proteomes" id="UP000008467"/>
    </source>
</evidence>
<dbReference type="EC" id="6.3.5.7" evidence="8"/>
<evidence type="ECO:0000256" key="4">
    <source>
        <dbReference type="ARBA" id="ARBA00022840"/>
    </source>
</evidence>
<keyword evidence="11" id="KW-1185">Reference proteome</keyword>
<feature type="active site" description="Charge relay system" evidence="8">
    <location>
        <position position="153"/>
    </location>
</feature>
<keyword evidence="10" id="KW-0808">Transferase</keyword>
<keyword evidence="10" id="KW-0378">Hydrolase</keyword>
<evidence type="ECO:0000256" key="5">
    <source>
        <dbReference type="ARBA" id="ARBA00022917"/>
    </source>
</evidence>
<dbReference type="Proteomes" id="UP000008467">
    <property type="component" value="Chromosome"/>
</dbReference>
<dbReference type="PANTHER" id="PTHR11895:SF151">
    <property type="entry name" value="GLUTAMYL-TRNA(GLN) AMIDOTRANSFERASE SUBUNIT A"/>
    <property type="match status" value="1"/>
</dbReference>
<dbReference type="PROSITE" id="PS00571">
    <property type="entry name" value="AMIDASES"/>
    <property type="match status" value="1"/>
</dbReference>
<gene>
    <name evidence="8" type="primary">gatA</name>
    <name evidence="10" type="ordered locus">Clole_4241</name>
</gene>
<evidence type="ECO:0000256" key="3">
    <source>
        <dbReference type="ARBA" id="ARBA00022741"/>
    </source>
</evidence>
<feature type="active site" description="Acyl-ester intermediate" evidence="8">
    <location>
        <position position="177"/>
    </location>
</feature>
<dbReference type="InterPro" id="IPR023631">
    <property type="entry name" value="Amidase_dom"/>
</dbReference>
<dbReference type="GO" id="GO:0005524">
    <property type="term" value="F:ATP binding"/>
    <property type="evidence" value="ECO:0007669"/>
    <property type="project" value="UniProtKB-KW"/>
</dbReference>
<name>F2JNM4_CELLD</name>
<dbReference type="GO" id="GO:0016740">
    <property type="term" value="F:transferase activity"/>
    <property type="evidence" value="ECO:0007669"/>
    <property type="project" value="UniProtKB-KW"/>
</dbReference>
<dbReference type="HAMAP" id="MF_00120">
    <property type="entry name" value="GatA"/>
    <property type="match status" value="1"/>
</dbReference>
<dbReference type="Gene3D" id="3.90.1300.10">
    <property type="entry name" value="Amidase signature (AS) domain"/>
    <property type="match status" value="1"/>
</dbReference>
<dbReference type="Pfam" id="PF01425">
    <property type="entry name" value="Amidase"/>
    <property type="match status" value="1"/>
</dbReference>
<dbReference type="InterPro" id="IPR000120">
    <property type="entry name" value="Amidase"/>
</dbReference>
<dbReference type="GO" id="GO:0006412">
    <property type="term" value="P:translation"/>
    <property type="evidence" value="ECO:0007669"/>
    <property type="project" value="UniProtKB-UniRule"/>
</dbReference>
<feature type="active site" description="Charge relay system" evidence="8">
    <location>
        <position position="78"/>
    </location>
</feature>